<dbReference type="PANTHER" id="PTHR10182">
    <property type="entry name" value="CALCIUM-BINDING PROTEIN 39-RELATED"/>
    <property type="match status" value="1"/>
</dbReference>
<name>A0A8X8W2K1_SALSN</name>
<evidence type="ECO:0000313" key="2">
    <source>
        <dbReference type="EMBL" id="KAG6386873.1"/>
    </source>
</evidence>
<sequence length="69" mass="7887">MFGALPHSLIHLLLQELLTRHKSTVADFLSKNDDRFFADYNSKLLVSTNYITRRQALKVMIILSPLSAL</sequence>
<dbReference type="InterPro" id="IPR016024">
    <property type="entry name" value="ARM-type_fold"/>
</dbReference>
<comment type="caution">
    <text evidence="2">The sequence shown here is derived from an EMBL/GenBank/DDBJ whole genome shotgun (WGS) entry which is preliminary data.</text>
</comment>
<reference evidence="2" key="2">
    <citation type="submission" date="2020-08" db="EMBL/GenBank/DDBJ databases">
        <title>Plant Genome Project.</title>
        <authorList>
            <person name="Zhang R.-G."/>
        </authorList>
    </citation>
    <scope>NUCLEOTIDE SEQUENCE</scope>
    <source>
        <strain evidence="2">Huo1</strain>
        <tissue evidence="2">Leaf</tissue>
    </source>
</reference>
<dbReference type="SUPFAM" id="SSF48371">
    <property type="entry name" value="ARM repeat"/>
    <property type="match status" value="1"/>
</dbReference>
<proteinExistence type="inferred from homology"/>
<dbReference type="InterPro" id="IPR011989">
    <property type="entry name" value="ARM-like"/>
</dbReference>
<dbReference type="AlphaFoldDB" id="A0A8X8W2K1"/>
<dbReference type="Gene3D" id="1.25.10.10">
    <property type="entry name" value="Leucine-rich Repeat Variant"/>
    <property type="match status" value="1"/>
</dbReference>
<dbReference type="Pfam" id="PF08569">
    <property type="entry name" value="Mo25"/>
    <property type="match status" value="1"/>
</dbReference>
<keyword evidence="3" id="KW-1185">Reference proteome</keyword>
<dbReference type="GO" id="GO:0043539">
    <property type="term" value="F:protein serine/threonine kinase activator activity"/>
    <property type="evidence" value="ECO:0007669"/>
    <property type="project" value="TreeGrafter"/>
</dbReference>
<accession>A0A8X8W2K1</accession>
<dbReference type="Proteomes" id="UP000298416">
    <property type="component" value="Unassembled WGS sequence"/>
</dbReference>
<gene>
    <name evidence="2" type="ORF">SASPL_152050</name>
</gene>
<protein>
    <submittedName>
        <fullName evidence="2">Uncharacterized protein</fullName>
    </submittedName>
</protein>
<dbReference type="PANTHER" id="PTHR10182:SF12">
    <property type="entry name" value="OS07G0585100 PROTEIN"/>
    <property type="match status" value="1"/>
</dbReference>
<evidence type="ECO:0000313" key="3">
    <source>
        <dbReference type="Proteomes" id="UP000298416"/>
    </source>
</evidence>
<dbReference type="InterPro" id="IPR013878">
    <property type="entry name" value="Mo25"/>
</dbReference>
<dbReference type="EMBL" id="PNBA02000021">
    <property type="protein sequence ID" value="KAG6386873.1"/>
    <property type="molecule type" value="Genomic_DNA"/>
</dbReference>
<comment type="similarity">
    <text evidence="1">Belongs to the Mo25 family.</text>
</comment>
<evidence type="ECO:0000256" key="1">
    <source>
        <dbReference type="ARBA" id="ARBA00011012"/>
    </source>
</evidence>
<organism evidence="2">
    <name type="scientific">Salvia splendens</name>
    <name type="common">Scarlet sage</name>
    <dbReference type="NCBI Taxonomy" id="180675"/>
    <lineage>
        <taxon>Eukaryota</taxon>
        <taxon>Viridiplantae</taxon>
        <taxon>Streptophyta</taxon>
        <taxon>Embryophyta</taxon>
        <taxon>Tracheophyta</taxon>
        <taxon>Spermatophyta</taxon>
        <taxon>Magnoliopsida</taxon>
        <taxon>eudicotyledons</taxon>
        <taxon>Gunneridae</taxon>
        <taxon>Pentapetalae</taxon>
        <taxon>asterids</taxon>
        <taxon>lamiids</taxon>
        <taxon>Lamiales</taxon>
        <taxon>Lamiaceae</taxon>
        <taxon>Nepetoideae</taxon>
        <taxon>Mentheae</taxon>
        <taxon>Salviinae</taxon>
        <taxon>Salvia</taxon>
        <taxon>Salvia subgen. Calosphace</taxon>
        <taxon>core Calosphace</taxon>
    </lineage>
</organism>
<dbReference type="GO" id="GO:0035556">
    <property type="term" value="P:intracellular signal transduction"/>
    <property type="evidence" value="ECO:0007669"/>
    <property type="project" value="TreeGrafter"/>
</dbReference>
<reference evidence="2" key="1">
    <citation type="submission" date="2018-01" db="EMBL/GenBank/DDBJ databases">
        <authorList>
            <person name="Mao J.F."/>
        </authorList>
    </citation>
    <scope>NUCLEOTIDE SEQUENCE</scope>
    <source>
        <strain evidence="2">Huo1</strain>
        <tissue evidence="2">Leaf</tissue>
    </source>
</reference>